<gene>
    <name evidence="1" type="ORF">ACFPIK_17715</name>
</gene>
<dbReference type="Proteomes" id="UP001596163">
    <property type="component" value="Unassembled WGS sequence"/>
</dbReference>
<name>A0ABW0C1N1_9BACT</name>
<dbReference type="RefSeq" id="WP_377917725.1">
    <property type="nucleotide sequence ID" value="NZ_JBHSKS010000023.1"/>
</dbReference>
<protein>
    <submittedName>
        <fullName evidence="1">Uncharacterized protein</fullName>
    </submittedName>
</protein>
<dbReference type="EMBL" id="JBHSKS010000023">
    <property type="protein sequence ID" value="MFC5193616.1"/>
    <property type="molecule type" value="Genomic_DNA"/>
</dbReference>
<evidence type="ECO:0000313" key="1">
    <source>
        <dbReference type="EMBL" id="MFC5193616.1"/>
    </source>
</evidence>
<accession>A0ABW0C1N1</accession>
<sequence>MRWILVITLFFVGLGTFPVGQDLPPSTASISETPDLQTQYLDVFQFDFSDLIPAEARVRTSSSSSQRLKNERSSYVFELQGLVFLHCKVEKSYSEIHVDKYLKQLIQYTIQVNAP</sequence>
<reference evidence="2" key="1">
    <citation type="journal article" date="2019" name="Int. J. Syst. Evol. Microbiol.">
        <title>The Global Catalogue of Microorganisms (GCM) 10K type strain sequencing project: providing services to taxonomists for standard genome sequencing and annotation.</title>
        <authorList>
            <consortium name="The Broad Institute Genomics Platform"/>
            <consortium name="The Broad Institute Genome Sequencing Center for Infectious Disease"/>
            <person name="Wu L."/>
            <person name="Ma J."/>
        </authorList>
    </citation>
    <scope>NUCLEOTIDE SEQUENCE [LARGE SCALE GENOMIC DNA]</scope>
    <source>
        <strain evidence="2">CGMCC 1.7030</strain>
    </source>
</reference>
<proteinExistence type="predicted"/>
<organism evidence="1 2">
    <name type="scientific">Algoriphagus aquatilis</name>
    <dbReference type="NCBI Taxonomy" id="490186"/>
    <lineage>
        <taxon>Bacteria</taxon>
        <taxon>Pseudomonadati</taxon>
        <taxon>Bacteroidota</taxon>
        <taxon>Cytophagia</taxon>
        <taxon>Cytophagales</taxon>
        <taxon>Cyclobacteriaceae</taxon>
        <taxon>Algoriphagus</taxon>
    </lineage>
</organism>
<evidence type="ECO:0000313" key="2">
    <source>
        <dbReference type="Proteomes" id="UP001596163"/>
    </source>
</evidence>
<keyword evidence="2" id="KW-1185">Reference proteome</keyword>
<comment type="caution">
    <text evidence="1">The sequence shown here is derived from an EMBL/GenBank/DDBJ whole genome shotgun (WGS) entry which is preliminary data.</text>
</comment>